<dbReference type="PANTHER" id="PTHR45964:SF5">
    <property type="entry name" value="WSCD FAMILY MEMBER CG9164"/>
    <property type="match status" value="1"/>
</dbReference>
<feature type="transmembrane region" description="Helical" evidence="1">
    <location>
        <begin position="7"/>
        <end position="25"/>
    </location>
</feature>
<dbReference type="EMBL" id="JAODUO010000436">
    <property type="protein sequence ID" value="KAK2180605.1"/>
    <property type="molecule type" value="Genomic_DNA"/>
</dbReference>
<keyword evidence="1" id="KW-0472">Membrane</keyword>
<sequence length="188" mass="21548">MSVLRRLVCCGSVLNVVIVCVVFLWPNSCDDTDCAAGTTLQQGGAGFYGENITDSRVVVIKTHRERELHKYDRAILVIRDPYDAIVSEYNWRVCGNHLDRVYRHVYNTSVPDTRAYCALREPNGHFRRKETKTARRNLFTYAQRVWIRARVSTLGVLFVVQSVDSCTRVDTERVVCSAECGFVHAYRH</sequence>
<reference evidence="2" key="1">
    <citation type="journal article" date="2023" name="Mol. Biol. Evol.">
        <title>Third-Generation Sequencing Reveals the Adaptive Role of the Epigenome in Three Deep-Sea Polychaetes.</title>
        <authorList>
            <person name="Perez M."/>
            <person name="Aroh O."/>
            <person name="Sun Y."/>
            <person name="Lan Y."/>
            <person name="Juniper S.K."/>
            <person name="Young C.R."/>
            <person name="Angers B."/>
            <person name="Qian P.Y."/>
        </authorList>
    </citation>
    <scope>NUCLEOTIDE SEQUENCE</scope>
    <source>
        <strain evidence="2">R07B-5</strain>
    </source>
</reference>
<evidence type="ECO:0000256" key="1">
    <source>
        <dbReference type="SAM" id="Phobius"/>
    </source>
</evidence>
<evidence type="ECO:0008006" key="4">
    <source>
        <dbReference type="Google" id="ProtNLM"/>
    </source>
</evidence>
<gene>
    <name evidence="2" type="ORF">NP493_436g02001</name>
</gene>
<dbReference type="PANTHER" id="PTHR45964">
    <property type="entry name" value="WSCD FAMILY MEMBER CG9164"/>
    <property type="match status" value="1"/>
</dbReference>
<dbReference type="Proteomes" id="UP001209878">
    <property type="component" value="Unassembled WGS sequence"/>
</dbReference>
<keyword evidence="3" id="KW-1185">Reference proteome</keyword>
<proteinExistence type="predicted"/>
<name>A0AAD9L0B2_RIDPI</name>
<protein>
    <recommendedName>
        <fullName evidence="4">Sulfotransferase</fullName>
    </recommendedName>
</protein>
<evidence type="ECO:0000313" key="3">
    <source>
        <dbReference type="Proteomes" id="UP001209878"/>
    </source>
</evidence>
<comment type="caution">
    <text evidence="2">The sequence shown here is derived from an EMBL/GenBank/DDBJ whole genome shotgun (WGS) entry which is preliminary data.</text>
</comment>
<dbReference type="AlphaFoldDB" id="A0AAD9L0B2"/>
<keyword evidence="1" id="KW-1133">Transmembrane helix</keyword>
<organism evidence="2 3">
    <name type="scientific">Ridgeia piscesae</name>
    <name type="common">Tubeworm</name>
    <dbReference type="NCBI Taxonomy" id="27915"/>
    <lineage>
        <taxon>Eukaryota</taxon>
        <taxon>Metazoa</taxon>
        <taxon>Spiralia</taxon>
        <taxon>Lophotrochozoa</taxon>
        <taxon>Annelida</taxon>
        <taxon>Polychaeta</taxon>
        <taxon>Sedentaria</taxon>
        <taxon>Canalipalpata</taxon>
        <taxon>Sabellida</taxon>
        <taxon>Siboglinidae</taxon>
        <taxon>Ridgeia</taxon>
    </lineage>
</organism>
<dbReference type="InterPro" id="IPR051589">
    <property type="entry name" value="Sialate-O-sulfotransferase"/>
</dbReference>
<accession>A0AAD9L0B2</accession>
<keyword evidence="1" id="KW-0812">Transmembrane</keyword>
<evidence type="ECO:0000313" key="2">
    <source>
        <dbReference type="EMBL" id="KAK2180605.1"/>
    </source>
</evidence>